<feature type="compositionally biased region" description="Polar residues" evidence="1">
    <location>
        <begin position="34"/>
        <end position="43"/>
    </location>
</feature>
<feature type="region of interest" description="Disordered" evidence="1">
    <location>
        <begin position="1"/>
        <end position="63"/>
    </location>
</feature>
<evidence type="ECO:0000256" key="1">
    <source>
        <dbReference type="SAM" id="MobiDB-lite"/>
    </source>
</evidence>
<evidence type="ECO:0000313" key="3">
    <source>
        <dbReference type="EMBL" id="PGF33959.1"/>
    </source>
</evidence>
<protein>
    <submittedName>
        <fullName evidence="3">Uncharacterized protein</fullName>
    </submittedName>
</protein>
<sequence>MVAADLHGRRSPTGTEPSHGDVGARKATLFSGVGTHQDSTTGLVTGAHDLATKNPGPGEGGAR</sequence>
<dbReference type="EMBL" id="MVCE01000003">
    <property type="protein sequence ID" value="PGF33959.1"/>
    <property type="molecule type" value="Genomic_DNA"/>
</dbReference>
<dbReference type="GeneID" id="92858173"/>
<accession>A0A2B7JCA9</accession>
<evidence type="ECO:0000313" key="5">
    <source>
        <dbReference type="Proteomes" id="UP000256621"/>
    </source>
</evidence>
<evidence type="ECO:0000313" key="2">
    <source>
        <dbReference type="EMBL" id="AXM07197.1"/>
    </source>
</evidence>
<proteinExistence type="predicted"/>
<dbReference type="AlphaFoldDB" id="A0A2B7JCA9"/>
<reference evidence="3 4" key="1">
    <citation type="submission" date="2017-02" db="EMBL/GenBank/DDBJ databases">
        <title>Prevalence of linear plasmids in Cutibacterium acnes isolates obtained from cancerous prostatic tissue.</title>
        <authorList>
            <person name="Davidsson S."/>
            <person name="Bruggemann H."/>
        </authorList>
    </citation>
    <scope>NUCLEOTIDE SEQUENCE [LARGE SCALE GENOMIC DNA]</scope>
    <source>
        <strain evidence="3 4">11-78</strain>
    </source>
</reference>
<dbReference type="RefSeq" id="WP_002518150.1">
    <property type="nucleotide sequence ID" value="NZ_AP019664.1"/>
</dbReference>
<reference evidence="2 5" key="2">
    <citation type="submission" date="2018-08" db="EMBL/GenBank/DDBJ databases">
        <title>Genome sequencing of Cutibacterium acnes KCOM 1315.</title>
        <authorList>
            <person name="Kook J.-K."/>
            <person name="Park S.-N."/>
            <person name="Lim Y.K."/>
        </authorList>
    </citation>
    <scope>NUCLEOTIDE SEQUENCE [LARGE SCALE GENOMIC DNA]</scope>
    <source>
        <strain evidence="2 5">KCOM 1315</strain>
    </source>
</reference>
<evidence type="ECO:0000313" key="4">
    <source>
        <dbReference type="Proteomes" id="UP000226191"/>
    </source>
</evidence>
<dbReference type="Proteomes" id="UP000256621">
    <property type="component" value="Chromosome"/>
</dbReference>
<dbReference type="EMBL" id="CP031442">
    <property type="protein sequence ID" value="AXM07197.1"/>
    <property type="molecule type" value="Genomic_DNA"/>
</dbReference>
<dbReference type="Proteomes" id="UP000226191">
    <property type="component" value="Unassembled WGS sequence"/>
</dbReference>
<gene>
    <name evidence="3" type="ORF">B1B09_08725</name>
    <name evidence="2" type="ORF">DXN06_08670</name>
</gene>
<organism evidence="3 4">
    <name type="scientific">Cutibacterium acnes</name>
    <name type="common">Propionibacterium acnes</name>
    <dbReference type="NCBI Taxonomy" id="1747"/>
    <lineage>
        <taxon>Bacteria</taxon>
        <taxon>Bacillati</taxon>
        <taxon>Actinomycetota</taxon>
        <taxon>Actinomycetes</taxon>
        <taxon>Propionibacteriales</taxon>
        <taxon>Propionibacteriaceae</taxon>
        <taxon>Cutibacterium</taxon>
    </lineage>
</organism>
<name>A0A2B7JCA9_CUTAC</name>